<name>A0ABM8ZW57_9VIBR</name>
<accession>A0ABM8ZW57</accession>
<dbReference type="PROSITE" id="PS51724">
    <property type="entry name" value="SPOR"/>
    <property type="match status" value="1"/>
</dbReference>
<feature type="domain" description="SPOR" evidence="3">
    <location>
        <begin position="137"/>
        <end position="212"/>
    </location>
</feature>
<feature type="compositionally biased region" description="Basic residues" evidence="1">
    <location>
        <begin position="34"/>
        <end position="48"/>
    </location>
</feature>
<dbReference type="SUPFAM" id="SSF110997">
    <property type="entry name" value="Sporulation related repeat"/>
    <property type="match status" value="1"/>
</dbReference>
<dbReference type="Pfam" id="PF05036">
    <property type="entry name" value="SPOR"/>
    <property type="match status" value="1"/>
</dbReference>
<dbReference type="Proteomes" id="UP000838672">
    <property type="component" value="Unassembled WGS sequence"/>
</dbReference>
<evidence type="ECO:0000313" key="4">
    <source>
        <dbReference type="EMBL" id="CAH0534566.1"/>
    </source>
</evidence>
<evidence type="ECO:0000256" key="1">
    <source>
        <dbReference type="SAM" id="MobiDB-lite"/>
    </source>
</evidence>
<protein>
    <submittedName>
        <fullName evidence="4">Cell division protein FtsN</fullName>
    </submittedName>
</protein>
<dbReference type="InterPro" id="IPR007730">
    <property type="entry name" value="SPOR-like_dom"/>
</dbReference>
<sequence length="215" mass="24179">MAASSLSARKSVTCTPCPLNHSQQNVAPRDYVKRGRAPKKTKTSKKPARPQGASRTFVAVTALLIGVFIFGLINLSGDDSAPQPQPKPEKIVVTQPVQKPKPVAEKKPLPPKPEETWSYIEELENKEVTVEAKKVNNKPKQPYLMQCGAYKTLAQAEERKAMIAFQGLTSRIHHEGSWYKVVLGPYPQKRQAESDRHKLQRNKIEPCAIWFWNID</sequence>
<feature type="transmembrane region" description="Helical" evidence="2">
    <location>
        <begin position="56"/>
        <end position="77"/>
    </location>
</feature>
<keyword evidence="2" id="KW-1133">Transmembrane helix</keyword>
<dbReference type="Gene3D" id="3.30.70.1070">
    <property type="entry name" value="Sporulation related repeat"/>
    <property type="match status" value="1"/>
</dbReference>
<keyword evidence="2" id="KW-0812">Transmembrane</keyword>
<keyword evidence="5" id="KW-1185">Reference proteome</keyword>
<keyword evidence="4" id="KW-0131">Cell cycle</keyword>
<dbReference type="InterPro" id="IPR052521">
    <property type="entry name" value="Cell_div_SPOR-domain"/>
</dbReference>
<dbReference type="PANTHER" id="PTHR38687">
    <property type="entry name" value="CELL DIVISION PROTEIN DEDD-RELATED"/>
    <property type="match status" value="1"/>
</dbReference>
<keyword evidence="4" id="KW-0132">Cell division</keyword>
<proteinExistence type="predicted"/>
<evidence type="ECO:0000256" key="2">
    <source>
        <dbReference type="SAM" id="Phobius"/>
    </source>
</evidence>
<dbReference type="PANTHER" id="PTHR38687:SF2">
    <property type="entry name" value="CELL DIVISION PROTEIN FTSN"/>
    <property type="match status" value="1"/>
</dbReference>
<evidence type="ECO:0000259" key="3">
    <source>
        <dbReference type="PROSITE" id="PS51724"/>
    </source>
</evidence>
<feature type="compositionally biased region" description="Polar residues" evidence="1">
    <location>
        <begin position="1"/>
        <end position="26"/>
    </location>
</feature>
<evidence type="ECO:0000313" key="5">
    <source>
        <dbReference type="Proteomes" id="UP000838672"/>
    </source>
</evidence>
<dbReference type="InterPro" id="IPR036680">
    <property type="entry name" value="SPOR-like_sf"/>
</dbReference>
<keyword evidence="2" id="KW-0472">Membrane</keyword>
<dbReference type="EMBL" id="CAKLDI010000001">
    <property type="protein sequence ID" value="CAH0534566.1"/>
    <property type="molecule type" value="Genomic_DNA"/>
</dbReference>
<gene>
    <name evidence="4" type="primary">ftsN</name>
    <name evidence="4" type="ORF">VST7929_02510</name>
</gene>
<reference evidence="4" key="1">
    <citation type="submission" date="2021-11" db="EMBL/GenBank/DDBJ databases">
        <authorList>
            <person name="Rodrigo-Torres L."/>
            <person name="Arahal R. D."/>
            <person name="Lucena T."/>
        </authorList>
    </citation>
    <scope>NUCLEOTIDE SEQUENCE</scope>
    <source>
        <strain evidence="4">CECT 7929</strain>
    </source>
</reference>
<comment type="caution">
    <text evidence="4">The sequence shown here is derived from an EMBL/GenBank/DDBJ whole genome shotgun (WGS) entry which is preliminary data.</text>
</comment>
<feature type="region of interest" description="Disordered" evidence="1">
    <location>
        <begin position="1"/>
        <end position="53"/>
    </location>
</feature>
<organism evidence="4 5">
    <name type="scientific">Vibrio stylophorae</name>
    <dbReference type="NCBI Taxonomy" id="659351"/>
    <lineage>
        <taxon>Bacteria</taxon>
        <taxon>Pseudomonadati</taxon>
        <taxon>Pseudomonadota</taxon>
        <taxon>Gammaproteobacteria</taxon>
        <taxon>Vibrionales</taxon>
        <taxon>Vibrionaceae</taxon>
        <taxon>Vibrio</taxon>
    </lineage>
</organism>
<dbReference type="GO" id="GO:0051301">
    <property type="term" value="P:cell division"/>
    <property type="evidence" value="ECO:0007669"/>
    <property type="project" value="UniProtKB-KW"/>
</dbReference>